<dbReference type="GO" id="GO:0006811">
    <property type="term" value="P:monoatomic ion transport"/>
    <property type="evidence" value="ECO:0007669"/>
    <property type="project" value="UniProtKB-KW"/>
</dbReference>
<dbReference type="SUPFAM" id="SSF103473">
    <property type="entry name" value="MFS general substrate transporter"/>
    <property type="match status" value="2"/>
</dbReference>
<feature type="transmembrane region" description="Helical" evidence="8">
    <location>
        <begin position="95"/>
        <end position="115"/>
    </location>
</feature>
<feature type="region of interest" description="Disordered" evidence="9">
    <location>
        <begin position="1"/>
        <end position="23"/>
    </location>
</feature>
<evidence type="ECO:0000256" key="1">
    <source>
        <dbReference type="ARBA" id="ARBA00004651"/>
    </source>
</evidence>
<dbReference type="PANTHER" id="PTHR11388">
    <property type="entry name" value="ORGANIC ANION TRANSPORTER"/>
    <property type="match status" value="1"/>
</dbReference>
<feature type="transmembrane region" description="Helical" evidence="8">
    <location>
        <begin position="182"/>
        <end position="210"/>
    </location>
</feature>
<dbReference type="Gene3D" id="1.20.1250.20">
    <property type="entry name" value="MFS general substrate transporter like domains"/>
    <property type="match status" value="1"/>
</dbReference>
<feature type="non-terminal residue" evidence="10">
    <location>
        <position position="1"/>
    </location>
</feature>
<dbReference type="AlphaFoldDB" id="A0A6S7HF14"/>
<dbReference type="PROSITE" id="PS51465">
    <property type="entry name" value="KAZAL_2"/>
    <property type="match status" value="1"/>
</dbReference>
<keyword evidence="7" id="KW-1015">Disulfide bond</keyword>
<evidence type="ECO:0000256" key="7">
    <source>
        <dbReference type="ARBA" id="ARBA00023157"/>
    </source>
</evidence>
<keyword evidence="11" id="KW-1185">Reference proteome</keyword>
<dbReference type="InterPro" id="IPR036259">
    <property type="entry name" value="MFS_trans_sf"/>
</dbReference>
<dbReference type="OrthoDB" id="5062115at2759"/>
<dbReference type="Pfam" id="PF03137">
    <property type="entry name" value="OATP"/>
    <property type="match status" value="1"/>
</dbReference>
<dbReference type="EMBL" id="CACRXK020004213">
    <property type="protein sequence ID" value="CAB4001937.1"/>
    <property type="molecule type" value="Genomic_DNA"/>
</dbReference>
<evidence type="ECO:0000313" key="11">
    <source>
        <dbReference type="Proteomes" id="UP001152795"/>
    </source>
</evidence>
<evidence type="ECO:0000256" key="6">
    <source>
        <dbReference type="ARBA" id="ARBA00023136"/>
    </source>
</evidence>
<proteinExistence type="inferred from homology"/>
<dbReference type="GO" id="GO:0022857">
    <property type="term" value="F:transmembrane transporter activity"/>
    <property type="evidence" value="ECO:0007669"/>
    <property type="project" value="InterPro"/>
</dbReference>
<dbReference type="InterPro" id="IPR004156">
    <property type="entry name" value="OATP"/>
</dbReference>
<keyword evidence="8" id="KW-0406">Ion transport</keyword>
<dbReference type="GO" id="GO:0005886">
    <property type="term" value="C:plasma membrane"/>
    <property type="evidence" value="ECO:0007669"/>
    <property type="project" value="UniProtKB-SubCell"/>
</dbReference>
<evidence type="ECO:0000256" key="3">
    <source>
        <dbReference type="ARBA" id="ARBA00022475"/>
    </source>
</evidence>
<name>A0A6S7HF14_PARCT</name>
<organism evidence="10 11">
    <name type="scientific">Paramuricea clavata</name>
    <name type="common">Red gorgonian</name>
    <name type="synonym">Violescent sea-whip</name>
    <dbReference type="NCBI Taxonomy" id="317549"/>
    <lineage>
        <taxon>Eukaryota</taxon>
        <taxon>Metazoa</taxon>
        <taxon>Cnidaria</taxon>
        <taxon>Anthozoa</taxon>
        <taxon>Octocorallia</taxon>
        <taxon>Malacalcyonacea</taxon>
        <taxon>Plexauridae</taxon>
        <taxon>Paramuricea</taxon>
    </lineage>
</organism>
<feature type="transmembrane region" description="Helical" evidence="8">
    <location>
        <begin position="222"/>
        <end position="249"/>
    </location>
</feature>
<feature type="compositionally biased region" description="Basic and acidic residues" evidence="9">
    <location>
        <begin position="13"/>
        <end position="23"/>
    </location>
</feature>
<dbReference type="PANTHER" id="PTHR11388:SF100">
    <property type="entry name" value="SOLUTE CARRIER ORGANIC ANION TRANSPORTER FAMILY MEMBER 4A1"/>
    <property type="match status" value="1"/>
</dbReference>
<reference evidence="10" key="1">
    <citation type="submission" date="2020-04" db="EMBL/GenBank/DDBJ databases">
        <authorList>
            <person name="Alioto T."/>
            <person name="Alioto T."/>
            <person name="Gomez Garrido J."/>
        </authorList>
    </citation>
    <scope>NUCLEOTIDE SEQUENCE</scope>
    <source>
        <strain evidence="10">A484AB</strain>
    </source>
</reference>
<evidence type="ECO:0000256" key="4">
    <source>
        <dbReference type="ARBA" id="ARBA00022692"/>
    </source>
</evidence>
<feature type="transmembrane region" description="Helical" evidence="8">
    <location>
        <begin position="626"/>
        <end position="652"/>
    </location>
</feature>
<keyword evidence="4 8" id="KW-0812">Transmembrane</keyword>
<dbReference type="Pfam" id="PF07648">
    <property type="entry name" value="Kazal_2"/>
    <property type="match status" value="1"/>
</dbReference>
<comment type="subcellular location">
    <subcellularLocation>
        <location evidence="1 8">Cell membrane</location>
        <topology evidence="1 8">Multi-pass membrane protein</topology>
    </subcellularLocation>
</comment>
<dbReference type="Proteomes" id="UP001152795">
    <property type="component" value="Unassembled WGS sequence"/>
</dbReference>
<dbReference type="PROSITE" id="PS50850">
    <property type="entry name" value="MFS"/>
    <property type="match status" value="1"/>
</dbReference>
<protein>
    <recommendedName>
        <fullName evidence="8">Solute carrier organic anion transporter family member</fullName>
    </recommendedName>
</protein>
<feature type="transmembrane region" description="Helical" evidence="8">
    <location>
        <begin position="332"/>
        <end position="354"/>
    </location>
</feature>
<evidence type="ECO:0000256" key="8">
    <source>
        <dbReference type="RuleBase" id="RU362056"/>
    </source>
</evidence>
<comment type="similarity">
    <text evidence="2 8">Belongs to the organo anion transporter (TC 2.A.60) family.</text>
</comment>
<accession>A0A6S7HF14</accession>
<keyword evidence="3" id="KW-1003">Cell membrane</keyword>
<feature type="transmembrane region" description="Helical" evidence="8">
    <location>
        <begin position="374"/>
        <end position="397"/>
    </location>
</feature>
<comment type="caution">
    <text evidence="10">The sequence shown here is derived from an EMBL/GenBank/DDBJ whole genome shotgun (WGS) entry which is preliminary data.</text>
</comment>
<dbReference type="InterPro" id="IPR020846">
    <property type="entry name" value="MFS_dom"/>
</dbReference>
<feature type="region of interest" description="Disordered" evidence="9">
    <location>
        <begin position="658"/>
        <end position="678"/>
    </location>
</feature>
<feature type="transmembrane region" description="Helical" evidence="8">
    <location>
        <begin position="580"/>
        <end position="601"/>
    </location>
</feature>
<keyword evidence="8" id="KW-0813">Transport</keyword>
<dbReference type="InterPro" id="IPR002350">
    <property type="entry name" value="Kazal_dom"/>
</dbReference>
<feature type="transmembrane region" description="Helical" evidence="8">
    <location>
        <begin position="269"/>
        <end position="291"/>
    </location>
</feature>
<feature type="transmembrane region" description="Helical" evidence="8">
    <location>
        <begin position="56"/>
        <end position="75"/>
    </location>
</feature>
<dbReference type="NCBIfam" id="TIGR00805">
    <property type="entry name" value="oat"/>
    <property type="match status" value="1"/>
</dbReference>
<evidence type="ECO:0000256" key="5">
    <source>
        <dbReference type="ARBA" id="ARBA00022989"/>
    </source>
</evidence>
<feature type="transmembrane region" description="Helical" evidence="8">
    <location>
        <begin position="409"/>
        <end position="430"/>
    </location>
</feature>
<evidence type="ECO:0000256" key="2">
    <source>
        <dbReference type="ARBA" id="ARBA00009657"/>
    </source>
</evidence>
<evidence type="ECO:0000313" key="10">
    <source>
        <dbReference type="EMBL" id="CAB4001937.1"/>
    </source>
</evidence>
<gene>
    <name evidence="10" type="ORF">PACLA_8A031460</name>
</gene>
<sequence length="678" mass="75178">ANSSCQKPASVMDENKNSNQKEEVPFIASSDKKKQLKFGWGKFRPDCLQIFNGPKCFLFVVVLFTVCQALVVMGLTTLTLPSIEKRFSLTSKELGVIMAANDITALVIVLFLSFYGDYGNKIRWVGGGGVLLSFSALLYALPHFLIGQYEPSLTGPRGPTCFSGNITQGEKAQCSLESDSRWYYMAIFVLAQLIMGAGISPFYPLVPAYLDENVHPKHMPVYLGIWTCATFLGPGLGMILGGKFLSIYVDLEQPEGVNLTARDPRWIGAWWLGFVIFGIFIFIFSILILGFPRELPGSREMREEHIRKGNIRKVKNPAKPTLKMILPELKDLLTNWTFLFNTLGLTATLLYVGALVPFYPKILFLKFGVLPEKIGYVMGGIMTPSMAVGVLIGSMVLKKFPLKEMCKKSALFIFILRTLGFIAPLSFLIVGCNNINLAGVTTPYNEISTNHDIRQPIVTSTTSLSLTATCNKGCQCSQSRFVPVCGSDNITYFDMCHAGCKTHFPKTKTFANCSCIASSSSSSEFGTAKFGMCDRDCKNFIFFISLLAVNIVLQFAKMVPDKTVTMRCVPDNKRAFANGIQYIFMKTIGLMPGPIIFGHVVDSYCTVWQDTCGVKGRCFDYDIDSLSYAVCVLGVTLTFFSASFYFLSWYLYKPEEQSKSGDVIKDPEALENGKETKL</sequence>
<feature type="transmembrane region" description="Helical" evidence="8">
    <location>
        <begin position="540"/>
        <end position="559"/>
    </location>
</feature>
<keyword evidence="6 8" id="KW-0472">Membrane</keyword>
<dbReference type="InterPro" id="IPR036058">
    <property type="entry name" value="Kazal_dom_sf"/>
</dbReference>
<dbReference type="SUPFAM" id="SSF100895">
    <property type="entry name" value="Kazal-type serine protease inhibitors"/>
    <property type="match status" value="1"/>
</dbReference>
<feature type="transmembrane region" description="Helical" evidence="8">
    <location>
        <begin position="122"/>
        <end position="141"/>
    </location>
</feature>
<keyword evidence="5 8" id="KW-1133">Transmembrane helix</keyword>
<evidence type="ECO:0000256" key="9">
    <source>
        <dbReference type="SAM" id="MobiDB-lite"/>
    </source>
</evidence>